<evidence type="ECO:0000256" key="1">
    <source>
        <dbReference type="SAM" id="MobiDB-lite"/>
    </source>
</evidence>
<dbReference type="EMBL" id="JASCTH010000026">
    <property type="protein sequence ID" value="MDI6103497.1"/>
    <property type="molecule type" value="Genomic_DNA"/>
</dbReference>
<organism evidence="3 4">
    <name type="scientific">Actinoplanes sandaracinus</name>
    <dbReference type="NCBI Taxonomy" id="3045177"/>
    <lineage>
        <taxon>Bacteria</taxon>
        <taxon>Bacillati</taxon>
        <taxon>Actinomycetota</taxon>
        <taxon>Actinomycetes</taxon>
        <taxon>Micromonosporales</taxon>
        <taxon>Micromonosporaceae</taxon>
        <taxon>Actinoplanes</taxon>
    </lineage>
</organism>
<protein>
    <recommendedName>
        <fullName evidence="5">DUF5642 domain-containing protein</fullName>
    </recommendedName>
</protein>
<gene>
    <name evidence="3" type="ORF">QLQ12_33295</name>
</gene>
<feature type="region of interest" description="Disordered" evidence="1">
    <location>
        <begin position="101"/>
        <end position="131"/>
    </location>
</feature>
<comment type="caution">
    <text evidence="3">The sequence shown here is derived from an EMBL/GenBank/DDBJ whole genome shotgun (WGS) entry which is preliminary data.</text>
</comment>
<evidence type="ECO:0000313" key="3">
    <source>
        <dbReference type="EMBL" id="MDI6103497.1"/>
    </source>
</evidence>
<dbReference type="RefSeq" id="WP_282764662.1">
    <property type="nucleotide sequence ID" value="NZ_JASCTH010000026.1"/>
</dbReference>
<sequence>MRHAGETPGGPAGAPGDDGEVGGLGARLVALGGLELGEFDAVPAGPDGRRDGGAGSGRTAENEAAPRRRALVISAVVAVAVLGFFGTAAYLFVNIGGTSPAASPPLPPRKPSASATEGGVAAGPRAAGHGVRGEEDLHRVCEDWFYPSAPKFRGEGPNPVVISERAAPEAEYRTVRTLNQAAFSGPAAQRRTWAPEPAQARLVVCLDVIGAGKPIRDCASGSKTLPLVEGRYRMTVYEVATHRKVAEKDLTGADRACPFVILSSAGNQLHSAVKDRQLLDLLRESVEG</sequence>
<proteinExistence type="predicted"/>
<keyword evidence="2" id="KW-1133">Transmembrane helix</keyword>
<feature type="region of interest" description="Disordered" evidence="1">
    <location>
        <begin position="40"/>
        <end position="64"/>
    </location>
</feature>
<evidence type="ECO:0000256" key="2">
    <source>
        <dbReference type="SAM" id="Phobius"/>
    </source>
</evidence>
<keyword evidence="4" id="KW-1185">Reference proteome</keyword>
<accession>A0ABT6WUS7</accession>
<reference evidence="3 4" key="1">
    <citation type="submission" date="2023-05" db="EMBL/GenBank/DDBJ databases">
        <title>Actinoplanes sp. NEAU-A12 genome sequencing.</title>
        <authorList>
            <person name="Wang Z.-S."/>
        </authorList>
    </citation>
    <scope>NUCLEOTIDE SEQUENCE [LARGE SCALE GENOMIC DNA]</scope>
    <source>
        <strain evidence="3 4">NEAU-A12</strain>
    </source>
</reference>
<keyword evidence="2" id="KW-0812">Transmembrane</keyword>
<feature type="transmembrane region" description="Helical" evidence="2">
    <location>
        <begin position="70"/>
        <end position="93"/>
    </location>
</feature>
<name>A0ABT6WUS7_9ACTN</name>
<feature type="region of interest" description="Disordered" evidence="1">
    <location>
        <begin position="1"/>
        <end position="21"/>
    </location>
</feature>
<evidence type="ECO:0008006" key="5">
    <source>
        <dbReference type="Google" id="ProtNLM"/>
    </source>
</evidence>
<evidence type="ECO:0000313" key="4">
    <source>
        <dbReference type="Proteomes" id="UP001241758"/>
    </source>
</evidence>
<keyword evidence="2" id="KW-0472">Membrane</keyword>
<dbReference type="Proteomes" id="UP001241758">
    <property type="component" value="Unassembled WGS sequence"/>
</dbReference>